<proteinExistence type="predicted"/>
<name>A0A5B0MDM4_PUCGR</name>
<dbReference type="AlphaFoldDB" id="A0A5B0MDM4"/>
<dbReference type="Proteomes" id="UP000324748">
    <property type="component" value="Unassembled WGS sequence"/>
</dbReference>
<evidence type="ECO:0000313" key="4">
    <source>
        <dbReference type="Proteomes" id="UP000324748"/>
    </source>
</evidence>
<feature type="region of interest" description="Disordered" evidence="1">
    <location>
        <begin position="43"/>
        <end position="78"/>
    </location>
</feature>
<evidence type="ECO:0000313" key="3">
    <source>
        <dbReference type="EMBL" id="KAA1090617.1"/>
    </source>
</evidence>
<accession>A0A5B0MDM4</accession>
<dbReference type="EMBL" id="VDEP01000473">
    <property type="protein sequence ID" value="KAA1074168.1"/>
    <property type="molecule type" value="Genomic_DNA"/>
</dbReference>
<evidence type="ECO:0000313" key="5">
    <source>
        <dbReference type="Proteomes" id="UP000325313"/>
    </source>
</evidence>
<keyword evidence="4" id="KW-1185">Reference proteome</keyword>
<dbReference type="Proteomes" id="UP000325313">
    <property type="component" value="Unassembled WGS sequence"/>
</dbReference>
<evidence type="ECO:0000313" key="2">
    <source>
        <dbReference type="EMBL" id="KAA1074168.1"/>
    </source>
</evidence>
<dbReference type="EMBL" id="VSWC01000092">
    <property type="protein sequence ID" value="KAA1090617.1"/>
    <property type="molecule type" value="Genomic_DNA"/>
</dbReference>
<evidence type="ECO:0000256" key="1">
    <source>
        <dbReference type="SAM" id="MobiDB-lite"/>
    </source>
</evidence>
<organism evidence="2 5">
    <name type="scientific">Puccinia graminis f. sp. tritici</name>
    <dbReference type="NCBI Taxonomy" id="56615"/>
    <lineage>
        <taxon>Eukaryota</taxon>
        <taxon>Fungi</taxon>
        <taxon>Dikarya</taxon>
        <taxon>Basidiomycota</taxon>
        <taxon>Pucciniomycotina</taxon>
        <taxon>Pucciniomycetes</taxon>
        <taxon>Pucciniales</taxon>
        <taxon>Pucciniaceae</taxon>
        <taxon>Puccinia</taxon>
    </lineage>
</organism>
<comment type="caution">
    <text evidence="2">The sequence shown here is derived from an EMBL/GenBank/DDBJ whole genome shotgun (WGS) entry which is preliminary data.</text>
</comment>
<sequence>MPRPQNQRLTRGVYARAGMYPETYFYYNFELLHGGSDRTPTAKVGYRSLGPDPGPSTGIAPVFFGEPSDRPPPCLKAA</sequence>
<reference evidence="4 5" key="1">
    <citation type="submission" date="2019-05" db="EMBL/GenBank/DDBJ databases">
        <title>Emergence of the Ug99 lineage of the wheat stem rust pathogen through somatic hybridization.</title>
        <authorList>
            <person name="Li F."/>
            <person name="Upadhyaya N.M."/>
            <person name="Sperschneider J."/>
            <person name="Matny O."/>
            <person name="Nguyen-Phuc H."/>
            <person name="Mago R."/>
            <person name="Raley C."/>
            <person name="Miller M.E."/>
            <person name="Silverstein K.A.T."/>
            <person name="Henningsen E."/>
            <person name="Hirsch C.D."/>
            <person name="Visser B."/>
            <person name="Pretorius Z.A."/>
            <person name="Steffenson B.J."/>
            <person name="Schwessinger B."/>
            <person name="Dodds P.N."/>
            <person name="Figueroa M."/>
        </authorList>
    </citation>
    <scope>NUCLEOTIDE SEQUENCE [LARGE SCALE GENOMIC DNA]</scope>
    <source>
        <strain evidence="3">21-0</strain>
        <strain evidence="2 5">Ug99</strain>
    </source>
</reference>
<gene>
    <name evidence="3" type="ORF">PGT21_007175</name>
    <name evidence="2" type="ORF">PGTUg99_027796</name>
</gene>
<protein>
    <submittedName>
        <fullName evidence="2">Uncharacterized protein</fullName>
    </submittedName>
</protein>